<name>A0A1I7SEY0_BURXY</name>
<reference evidence="6" key="1">
    <citation type="submission" date="2016-11" db="UniProtKB">
        <authorList>
            <consortium name="WormBaseParasite"/>
        </authorList>
    </citation>
    <scope>IDENTIFICATION</scope>
</reference>
<keyword evidence="5" id="KW-1185">Reference proteome</keyword>
<dbReference type="InterPro" id="IPR041679">
    <property type="entry name" value="DNA2/NAM7-like_C"/>
</dbReference>
<keyword evidence="1" id="KW-0175">Coiled coil</keyword>
<feature type="domain" description="DNA2/NAM7 helicase-like C-terminal" evidence="2">
    <location>
        <begin position="54"/>
        <end position="156"/>
    </location>
</feature>
<dbReference type="WBParaSite" id="BXY_1159100.1">
    <property type="protein sequence ID" value="BXY_1159100.1"/>
    <property type="gene ID" value="BXY_1159100"/>
</dbReference>
<evidence type="ECO:0000313" key="6">
    <source>
        <dbReference type="WBParaSite" id="BXY_1159100.1"/>
    </source>
</evidence>
<dbReference type="Proteomes" id="UP000095284">
    <property type="component" value="Unplaced"/>
</dbReference>
<dbReference type="Proteomes" id="UP000582659">
    <property type="component" value="Unassembled WGS sequence"/>
</dbReference>
<dbReference type="SMR" id="A0A1I7SEY0"/>
<proteinExistence type="predicted"/>
<dbReference type="EMBL" id="CAJFDI010000004">
    <property type="protein sequence ID" value="CAD5224800.1"/>
    <property type="molecule type" value="Genomic_DNA"/>
</dbReference>
<dbReference type="EMBL" id="CAJFCV020000004">
    <property type="protein sequence ID" value="CAG9113717.1"/>
    <property type="molecule type" value="Genomic_DNA"/>
</dbReference>
<dbReference type="Pfam" id="PF13087">
    <property type="entry name" value="AAA_12"/>
    <property type="match status" value="1"/>
</dbReference>
<dbReference type="OrthoDB" id="5851052at2759"/>
<dbReference type="Proteomes" id="UP000659654">
    <property type="component" value="Unassembled WGS sequence"/>
</dbReference>
<dbReference type="AlphaFoldDB" id="A0A1I7SEY0"/>
<dbReference type="Gene3D" id="3.40.50.300">
    <property type="entry name" value="P-loop containing nucleotide triphosphate hydrolases"/>
    <property type="match status" value="1"/>
</dbReference>
<organism evidence="4 6">
    <name type="scientific">Bursaphelenchus xylophilus</name>
    <name type="common">Pinewood nematode worm</name>
    <name type="synonym">Aphelenchoides xylophilus</name>
    <dbReference type="NCBI Taxonomy" id="6326"/>
    <lineage>
        <taxon>Eukaryota</taxon>
        <taxon>Metazoa</taxon>
        <taxon>Ecdysozoa</taxon>
        <taxon>Nematoda</taxon>
        <taxon>Chromadorea</taxon>
        <taxon>Rhabditida</taxon>
        <taxon>Tylenchina</taxon>
        <taxon>Tylenchomorpha</taxon>
        <taxon>Aphelenchoidea</taxon>
        <taxon>Aphelenchoididae</taxon>
        <taxon>Bursaphelenchus</taxon>
    </lineage>
</organism>
<evidence type="ECO:0000313" key="4">
    <source>
        <dbReference type="Proteomes" id="UP000095284"/>
    </source>
</evidence>
<protein>
    <submittedName>
        <fullName evidence="3">(pine wood nematode) hypothetical protein</fullName>
    </submittedName>
    <submittedName>
        <fullName evidence="6">AAA_12 domain-containing protein</fullName>
    </submittedName>
</protein>
<accession>A0A1I7SEY0</accession>
<dbReference type="InterPro" id="IPR027417">
    <property type="entry name" value="P-loop_NTPase"/>
</dbReference>
<feature type="coiled-coil region" evidence="1">
    <location>
        <begin position="23"/>
        <end position="50"/>
    </location>
</feature>
<evidence type="ECO:0000313" key="5">
    <source>
        <dbReference type="Proteomes" id="UP000659654"/>
    </source>
</evidence>
<evidence type="ECO:0000259" key="2">
    <source>
        <dbReference type="Pfam" id="PF13087"/>
    </source>
</evidence>
<gene>
    <name evidence="3" type="ORF">BXYJ_LOCUS8225</name>
</gene>
<sequence>MARGYGIATSRKGRKISKCLETIRDLDATVGTLRANVEDLKERLQALVNAPMVVSPNPFILIDCQQESVKSGVSQDKPAQRELALYVVQKLLRKVTAVKNGELTVALISADAAARPELHEPVARLQREYPEANLSLNTVDSAQGREFDISIVLLIRWPKRGRR</sequence>
<reference evidence="3" key="2">
    <citation type="submission" date="2020-09" db="EMBL/GenBank/DDBJ databases">
        <authorList>
            <person name="Kikuchi T."/>
        </authorList>
    </citation>
    <scope>NUCLEOTIDE SEQUENCE</scope>
    <source>
        <strain evidence="3">Ka4C1</strain>
    </source>
</reference>
<evidence type="ECO:0000256" key="1">
    <source>
        <dbReference type="SAM" id="Coils"/>
    </source>
</evidence>
<evidence type="ECO:0000313" key="3">
    <source>
        <dbReference type="EMBL" id="CAD5224800.1"/>
    </source>
</evidence>